<proteinExistence type="predicted"/>
<comment type="caution">
    <text evidence="2">The sequence shown here is derived from an EMBL/GenBank/DDBJ whole genome shotgun (WGS) entry which is preliminary data.</text>
</comment>
<reference evidence="2" key="2">
    <citation type="submission" date="2004-02" db="EMBL/GenBank/DDBJ databases">
        <authorList>
            <consortium name="Genoscope"/>
            <consortium name="Whitehead Institute Centre for Genome Research"/>
        </authorList>
    </citation>
    <scope>NUCLEOTIDE SEQUENCE</scope>
</reference>
<dbReference type="EMBL" id="CAAE01005919">
    <property type="protein sequence ID" value="CAF88885.1"/>
    <property type="molecule type" value="Genomic_DNA"/>
</dbReference>
<dbReference type="KEGG" id="tng:GSTEN00002536G001"/>
<feature type="region of interest" description="Disordered" evidence="1">
    <location>
        <begin position="1"/>
        <end position="36"/>
    </location>
</feature>
<evidence type="ECO:0000256" key="1">
    <source>
        <dbReference type="SAM" id="MobiDB-lite"/>
    </source>
</evidence>
<sequence length="36" mass="4156">PVILPRCRRRTKSKRSSAKSTACRSSPWRINVRTEA</sequence>
<organism evidence="2">
    <name type="scientific">Tetraodon nigroviridis</name>
    <name type="common">Spotted green pufferfish</name>
    <name type="synonym">Chelonodon nigroviridis</name>
    <dbReference type="NCBI Taxonomy" id="99883"/>
    <lineage>
        <taxon>Eukaryota</taxon>
        <taxon>Metazoa</taxon>
        <taxon>Chordata</taxon>
        <taxon>Craniata</taxon>
        <taxon>Vertebrata</taxon>
        <taxon>Euteleostomi</taxon>
        <taxon>Actinopterygii</taxon>
        <taxon>Neopterygii</taxon>
        <taxon>Teleostei</taxon>
        <taxon>Neoteleostei</taxon>
        <taxon>Acanthomorphata</taxon>
        <taxon>Eupercaria</taxon>
        <taxon>Tetraodontiformes</taxon>
        <taxon>Tetradontoidea</taxon>
        <taxon>Tetraodontidae</taxon>
        <taxon>Tetraodon</taxon>
    </lineage>
</organism>
<name>Q4TDZ7_TETNG</name>
<evidence type="ECO:0000313" key="2">
    <source>
        <dbReference type="EMBL" id="CAF88885.1"/>
    </source>
</evidence>
<feature type="compositionally biased region" description="Basic residues" evidence="1">
    <location>
        <begin position="1"/>
        <end position="17"/>
    </location>
</feature>
<gene>
    <name evidence="2" type="ORF">GSTENG00002536001</name>
</gene>
<dbReference type="AlphaFoldDB" id="Q4TDZ7"/>
<feature type="non-terminal residue" evidence="2">
    <location>
        <position position="1"/>
    </location>
</feature>
<reference evidence="2" key="1">
    <citation type="journal article" date="2004" name="Nature">
        <title>Genome duplication in the teleost fish Tetraodon nigroviridis reveals the early vertebrate proto-karyotype.</title>
        <authorList>
            <person name="Jaillon O."/>
            <person name="Aury J.-M."/>
            <person name="Brunet F."/>
            <person name="Petit J.-L."/>
            <person name="Stange-Thomann N."/>
            <person name="Mauceli E."/>
            <person name="Bouneau L."/>
            <person name="Fischer C."/>
            <person name="Ozouf-Costaz C."/>
            <person name="Bernot A."/>
            <person name="Nicaud S."/>
            <person name="Jaffe D."/>
            <person name="Fisher S."/>
            <person name="Lutfalla G."/>
            <person name="Dossat C."/>
            <person name="Segurens B."/>
            <person name="Dasilva C."/>
            <person name="Salanoubat M."/>
            <person name="Levy M."/>
            <person name="Boudet N."/>
            <person name="Castellano S."/>
            <person name="Anthouard V."/>
            <person name="Jubin C."/>
            <person name="Castelli V."/>
            <person name="Katinka M."/>
            <person name="Vacherie B."/>
            <person name="Biemont C."/>
            <person name="Skalli Z."/>
            <person name="Cattolico L."/>
            <person name="Poulain J."/>
            <person name="De Berardinis V."/>
            <person name="Cruaud C."/>
            <person name="Duprat S."/>
            <person name="Brottier P."/>
            <person name="Coutanceau J.-P."/>
            <person name="Gouzy J."/>
            <person name="Parra G."/>
            <person name="Lardier G."/>
            <person name="Chapple C."/>
            <person name="McKernan K.J."/>
            <person name="McEwan P."/>
            <person name="Bosak S."/>
            <person name="Kellis M."/>
            <person name="Volff J.-N."/>
            <person name="Guigo R."/>
            <person name="Zody M.C."/>
            <person name="Mesirov J."/>
            <person name="Lindblad-Toh K."/>
            <person name="Birren B."/>
            <person name="Nusbaum C."/>
            <person name="Kahn D."/>
            <person name="Robinson-Rechavi M."/>
            <person name="Laudet V."/>
            <person name="Schachter V."/>
            <person name="Quetier F."/>
            <person name="Saurin W."/>
            <person name="Scarpelli C."/>
            <person name="Wincker P."/>
            <person name="Lander E.S."/>
            <person name="Weissenbach J."/>
            <person name="Roest Crollius H."/>
        </authorList>
    </citation>
    <scope>NUCLEOTIDE SEQUENCE [LARGE SCALE GENOMIC DNA]</scope>
</reference>
<accession>Q4TDZ7</accession>
<protein>
    <submittedName>
        <fullName evidence="2">(spotted green pufferfish) hypothetical protein</fullName>
    </submittedName>
</protein>